<accession>A0A484ID62</accession>
<dbReference type="InterPro" id="IPR036388">
    <property type="entry name" value="WH-like_DNA-bd_sf"/>
</dbReference>
<dbReference type="GeneID" id="39420114"/>
<dbReference type="Gene3D" id="1.10.10.10">
    <property type="entry name" value="Winged helix-like DNA-binding domain superfamily/Winged helix DNA-binding domain"/>
    <property type="match status" value="1"/>
</dbReference>
<dbReference type="EMBL" id="LR216287">
    <property type="protein sequence ID" value="VFJ12924.1"/>
    <property type="molecule type" value="Genomic_DNA"/>
</dbReference>
<dbReference type="Proteomes" id="UP000294299">
    <property type="component" value="Chromosome NFRAN"/>
</dbReference>
<dbReference type="OrthoDB" id="56972at2157"/>
<evidence type="ECO:0000313" key="1">
    <source>
        <dbReference type="EMBL" id="VFJ12924.1"/>
    </source>
</evidence>
<keyword evidence="2" id="KW-1185">Reference proteome</keyword>
<gene>
    <name evidence="1" type="ORF">NFRAN_0602</name>
</gene>
<dbReference type="PANTHER" id="PTHR38600">
    <property type="entry name" value="TRANSCRIPTIONAL REGULATORY PROTEIN"/>
    <property type="match status" value="1"/>
</dbReference>
<dbReference type="KEGG" id="nfn:NFRAN_0602"/>
<dbReference type="SUPFAM" id="SSF46785">
    <property type="entry name" value="Winged helix' DNA-binding domain"/>
    <property type="match status" value="1"/>
</dbReference>
<proteinExistence type="predicted"/>
<name>A0A484ID62_9ARCH</name>
<evidence type="ECO:0000313" key="2">
    <source>
        <dbReference type="Proteomes" id="UP000294299"/>
    </source>
</evidence>
<dbReference type="PANTHER" id="PTHR38600:SF2">
    <property type="entry name" value="SLL0088 PROTEIN"/>
    <property type="match status" value="1"/>
</dbReference>
<dbReference type="RefSeq" id="WP_134482932.1">
    <property type="nucleotide sequence ID" value="NZ_LR216287.1"/>
</dbReference>
<dbReference type="AlphaFoldDB" id="A0A484ID62"/>
<protein>
    <recommendedName>
        <fullName evidence="3">Transcriptional regulator</fullName>
    </recommendedName>
</protein>
<organism evidence="1 2">
    <name type="scientific">Candidatus Nitrosocosmicus franklandianus</name>
    <dbReference type="NCBI Taxonomy" id="1798806"/>
    <lineage>
        <taxon>Archaea</taxon>
        <taxon>Nitrososphaerota</taxon>
        <taxon>Nitrososphaeria</taxon>
        <taxon>Nitrososphaerales</taxon>
        <taxon>Nitrososphaeraceae</taxon>
        <taxon>Candidatus Nitrosocosmicus</taxon>
    </lineage>
</organism>
<reference evidence="1 2" key="1">
    <citation type="submission" date="2019-02" db="EMBL/GenBank/DDBJ databases">
        <authorList>
            <person name="Lehtovirta-Morley E L."/>
        </authorList>
    </citation>
    <scope>NUCLEOTIDE SEQUENCE [LARGE SCALE GENOMIC DNA]</scope>
    <source>
        <strain evidence="1">NFRAN1</strain>
    </source>
</reference>
<evidence type="ECO:0008006" key="3">
    <source>
        <dbReference type="Google" id="ProtNLM"/>
    </source>
</evidence>
<dbReference type="InterPro" id="IPR036390">
    <property type="entry name" value="WH_DNA-bd_sf"/>
</dbReference>
<sequence>MNFSIDSMTNSDPKRKVMYLLKIMGGSGLEELSKMMKISRMGVHKHLTDLQDRGLVQSVEVRKGVGRPVMQYSLTSTGSSTFPKAYGQIATFALDYIEKRMGKTAVEDVLRERQAELLDKYHEILKDLDFDQKVNRLARLRDEEGYIAESKKLDKTGENHVLLEYNCPIIMIAEKHWEACAIETELFEKVLDADIKTTHRAAKGDSICKFKIKKRKIGL</sequence>